<keyword evidence="4 9" id="KW-0812">Transmembrane</keyword>
<evidence type="ECO:0000256" key="1">
    <source>
        <dbReference type="ARBA" id="ARBA00004141"/>
    </source>
</evidence>
<dbReference type="PANTHER" id="PTHR31595:SF70">
    <property type="entry name" value="LONG-CHAIN-ALCOHOL O-FATTY-ACYLTRANSFERASE 3-RELATED"/>
    <property type="match status" value="1"/>
</dbReference>
<dbReference type="InterPro" id="IPR032805">
    <property type="entry name" value="Wax_synthase_dom"/>
</dbReference>
<evidence type="ECO:0000256" key="4">
    <source>
        <dbReference type="ARBA" id="ARBA00022692"/>
    </source>
</evidence>
<keyword evidence="3" id="KW-0808">Transferase</keyword>
<protein>
    <submittedName>
        <fullName evidence="11">OLC1v1022606C1</fullName>
    </submittedName>
</protein>
<dbReference type="AlphaFoldDB" id="A0AAV1BY95"/>
<keyword evidence="6" id="KW-0443">Lipid metabolism</keyword>
<keyword evidence="5 9" id="KW-1133">Transmembrane helix</keyword>
<evidence type="ECO:0000256" key="5">
    <source>
        <dbReference type="ARBA" id="ARBA00022989"/>
    </source>
</evidence>
<dbReference type="GO" id="GO:0016020">
    <property type="term" value="C:membrane"/>
    <property type="evidence" value="ECO:0007669"/>
    <property type="project" value="UniProtKB-SubCell"/>
</dbReference>
<evidence type="ECO:0000259" key="10">
    <source>
        <dbReference type="Pfam" id="PF13813"/>
    </source>
</evidence>
<feature type="transmembrane region" description="Helical" evidence="9">
    <location>
        <begin position="7"/>
        <end position="26"/>
    </location>
</feature>
<gene>
    <name evidence="11" type="ORF">OLC1_LOCUS909</name>
</gene>
<dbReference type="PIRSF" id="PIRSF037006">
    <property type="entry name" value="Wax_synthase"/>
    <property type="match status" value="1"/>
</dbReference>
<evidence type="ECO:0000256" key="9">
    <source>
        <dbReference type="SAM" id="Phobius"/>
    </source>
</evidence>
<accession>A0AAV1BY95</accession>
<evidence type="ECO:0000313" key="12">
    <source>
        <dbReference type="Proteomes" id="UP001161247"/>
    </source>
</evidence>
<feature type="transmembrane region" description="Helical" evidence="9">
    <location>
        <begin position="156"/>
        <end position="178"/>
    </location>
</feature>
<sequence>MDAEIENFFKVWTAAILCQFYCYFLVSRIPSGFPRLISVLPIIYLFTTLPLNLHSFHLGGITIFYLVWLANFKLLLYSFNRGPLSSKPYSLSHFIAIGLLPIKTKTDPSHKTPSNPEIIRRRRQFKIRSKIIKVALFFIILRLYSFRPKLHPKFIMVLYCCHMYLGVEFQLAIAAIPIKVILGLESAKQFNEPYLSRSLQDFWGRRWNLMVTGILRETVYDPLRNLLTPVVGRYWSLVPANLLTFFLSGLMHEVLFYYLSRAWPTWEVTWFFVLQGVCVTCEVYVKKWVAGRWRLHRAVSGALTVAFVGLTGSWLFFPPLVRNGLDSRAIEEYYIVLRFVKNSFVVRT</sequence>
<feature type="transmembrane region" description="Helical" evidence="9">
    <location>
        <begin position="234"/>
        <end position="259"/>
    </location>
</feature>
<feature type="transmembrane region" description="Helical" evidence="9">
    <location>
        <begin position="297"/>
        <end position="317"/>
    </location>
</feature>
<comment type="similarity">
    <text evidence="2">Belongs to the wax synthase family.</text>
</comment>
<evidence type="ECO:0000256" key="2">
    <source>
        <dbReference type="ARBA" id="ARBA00007282"/>
    </source>
</evidence>
<feature type="transmembrane region" description="Helical" evidence="9">
    <location>
        <begin position="127"/>
        <end position="144"/>
    </location>
</feature>
<feature type="transmembrane region" description="Helical" evidence="9">
    <location>
        <begin position="265"/>
        <end position="285"/>
    </location>
</feature>
<dbReference type="Proteomes" id="UP001161247">
    <property type="component" value="Chromosome 1"/>
</dbReference>
<comment type="subcellular location">
    <subcellularLocation>
        <location evidence="1">Membrane</location>
        <topology evidence="1">Multi-pass membrane protein</topology>
    </subcellularLocation>
</comment>
<evidence type="ECO:0000256" key="8">
    <source>
        <dbReference type="ARBA" id="ARBA00023315"/>
    </source>
</evidence>
<dbReference type="GO" id="GO:0008374">
    <property type="term" value="F:O-acyltransferase activity"/>
    <property type="evidence" value="ECO:0007669"/>
    <property type="project" value="InterPro"/>
</dbReference>
<name>A0AAV1BY95_OLDCO</name>
<evidence type="ECO:0000256" key="7">
    <source>
        <dbReference type="ARBA" id="ARBA00023136"/>
    </source>
</evidence>
<keyword evidence="8" id="KW-0012">Acyltransferase</keyword>
<evidence type="ECO:0000256" key="3">
    <source>
        <dbReference type="ARBA" id="ARBA00022679"/>
    </source>
</evidence>
<dbReference type="InterPro" id="IPR017088">
    <property type="entry name" value="Wax_synthase_Magnoliopsida"/>
</dbReference>
<dbReference type="EMBL" id="OX459118">
    <property type="protein sequence ID" value="CAI9088306.1"/>
    <property type="molecule type" value="Genomic_DNA"/>
</dbReference>
<reference evidence="11" key="1">
    <citation type="submission" date="2023-03" db="EMBL/GenBank/DDBJ databases">
        <authorList>
            <person name="Julca I."/>
        </authorList>
    </citation>
    <scope>NUCLEOTIDE SEQUENCE</scope>
</reference>
<evidence type="ECO:0000256" key="6">
    <source>
        <dbReference type="ARBA" id="ARBA00023098"/>
    </source>
</evidence>
<organism evidence="11 12">
    <name type="scientific">Oldenlandia corymbosa var. corymbosa</name>
    <dbReference type="NCBI Taxonomy" id="529605"/>
    <lineage>
        <taxon>Eukaryota</taxon>
        <taxon>Viridiplantae</taxon>
        <taxon>Streptophyta</taxon>
        <taxon>Embryophyta</taxon>
        <taxon>Tracheophyta</taxon>
        <taxon>Spermatophyta</taxon>
        <taxon>Magnoliopsida</taxon>
        <taxon>eudicotyledons</taxon>
        <taxon>Gunneridae</taxon>
        <taxon>Pentapetalae</taxon>
        <taxon>asterids</taxon>
        <taxon>lamiids</taxon>
        <taxon>Gentianales</taxon>
        <taxon>Rubiaceae</taxon>
        <taxon>Rubioideae</taxon>
        <taxon>Spermacoceae</taxon>
        <taxon>Hedyotis-Oldenlandia complex</taxon>
        <taxon>Oldenlandia</taxon>
    </lineage>
</organism>
<dbReference type="PANTHER" id="PTHR31595">
    <property type="entry name" value="LONG-CHAIN-ALCOHOL O-FATTY-ACYLTRANSFERASE 3-RELATED"/>
    <property type="match status" value="1"/>
</dbReference>
<feature type="transmembrane region" description="Helical" evidence="9">
    <location>
        <begin position="58"/>
        <end position="77"/>
    </location>
</feature>
<keyword evidence="12" id="KW-1185">Reference proteome</keyword>
<dbReference type="InterPro" id="IPR044851">
    <property type="entry name" value="Wax_synthase"/>
</dbReference>
<keyword evidence="7 9" id="KW-0472">Membrane</keyword>
<dbReference type="Pfam" id="PF13813">
    <property type="entry name" value="MBOAT_2"/>
    <property type="match status" value="1"/>
</dbReference>
<feature type="domain" description="Wax synthase" evidence="10">
    <location>
        <begin position="188"/>
        <end position="273"/>
    </location>
</feature>
<dbReference type="GO" id="GO:0006629">
    <property type="term" value="P:lipid metabolic process"/>
    <property type="evidence" value="ECO:0007669"/>
    <property type="project" value="UniProtKB-KW"/>
</dbReference>
<proteinExistence type="inferred from homology"/>
<evidence type="ECO:0000313" key="11">
    <source>
        <dbReference type="EMBL" id="CAI9088306.1"/>
    </source>
</evidence>